<keyword evidence="6 8" id="KW-0472">Membrane</keyword>
<dbReference type="HAMAP" id="MF_01430">
    <property type="entry name" value="OM_assembly_BamA"/>
    <property type="match status" value="1"/>
</dbReference>
<dbReference type="InterPro" id="IPR000184">
    <property type="entry name" value="Bac_surfAg_D15"/>
</dbReference>
<dbReference type="AlphaFoldDB" id="A0A3E0H3X2"/>
<reference evidence="11 12" key="1">
    <citation type="submission" date="2018-08" db="EMBL/GenBank/DDBJ databases">
        <title>Genomic Encyclopedia of Type Strains, Phase IV (KMG-IV): sequencing the most valuable type-strain genomes for metagenomic binning, comparative biology and taxonomic classification.</title>
        <authorList>
            <person name="Goeker M."/>
        </authorList>
    </citation>
    <scope>NUCLEOTIDE SEQUENCE [LARGE SCALE GENOMIC DNA]</scope>
    <source>
        <strain evidence="11 12">DSM 26022</strain>
    </source>
</reference>
<sequence length="789" mass="86787" precursor="true">MINPLRPSWPVFSLLPLAAAVVSAPVYAQSFVINDIRLEGLGRLSAASVYALLPVSSGSLLTDERSADSVRALFASGQFEDVQVLRERDDMIIRVVERPSIASIELKGNQSIGKEDLLKGLKSIGLGEGEVYKRAALDQVKLELQRQYAAQGRYGAVVTATAKPMPRNRVAVTIDIKEGDTARIKRVSINGNDVYDDAELLKQLQLQSSHLLSFIYGDDKYSREKLSADLETLRSYYLDRGYLRFNIDSTQVSLSPDKDQVYIDINVKEGDLYKVGDVRMAGEFPVPEDDLKPLLLTQPGQTYSQKIVTLTSDIISRRLGREGYLFADVQGVPELDDANKTAKLVYYINPNRVMSVRRINFTGNLKTDDQVLRREMRQFEGAQASGEKIDLSKVRLERLGYFGEVKSENVRVPGTTDQVDVNVAVTEQPSGSISASVGFSQNAGLVFGASVSQTNFLGTGNRVSIGLNRSDIRDAYNFSYVNPYFTPEGISRGFNVYLRQTKFDNLNISNYATDSLGGNISFSYPIDETETISFSAGYDITDVQVGVQPSEVVFNFDQKNGSSFGTYLGSASWQRNTLNRGVFPTAGGSQTAAVEMGLPGSDIAFYKLTYNAQRYIPVSGRWVGRSFARLGYGDGLGGGDDLPFYRNFFGGGFGSVRGYRDNSMGPRSRLLNTFTNPATLLNNAPAESIGGNVQIEAGFELIFPTPFIEDNNKVRTLAFFDAGNIFDTKIQGFNGEDFKPSFDNLRYSVGLGLSWITPIGPLTFAIAQPLNDEDGDDTQVFQFSLGQGF</sequence>
<evidence type="ECO:0000256" key="8">
    <source>
        <dbReference type="HAMAP-Rule" id="MF_01430"/>
    </source>
</evidence>
<comment type="function">
    <text evidence="8">Part of the outer membrane protein assembly complex, which is involved in assembly and insertion of beta-barrel proteins into the outer membrane.</text>
</comment>
<dbReference type="NCBIfam" id="TIGR03303">
    <property type="entry name" value="OM_YaeT"/>
    <property type="match status" value="1"/>
</dbReference>
<dbReference type="PANTHER" id="PTHR12815:SF23">
    <property type="entry name" value="OUTER MEMBRANE PROTEIN ASSEMBLY FACTOR BAMA"/>
    <property type="match status" value="1"/>
</dbReference>
<evidence type="ECO:0000256" key="2">
    <source>
        <dbReference type="ARBA" id="ARBA00022452"/>
    </source>
</evidence>
<keyword evidence="12" id="KW-1185">Reference proteome</keyword>
<dbReference type="EMBL" id="QUNR01000003">
    <property type="protein sequence ID" value="REH37895.1"/>
    <property type="molecule type" value="Genomic_DNA"/>
</dbReference>
<keyword evidence="4 8" id="KW-0732">Signal</keyword>
<evidence type="ECO:0000256" key="1">
    <source>
        <dbReference type="ARBA" id="ARBA00004370"/>
    </source>
</evidence>
<dbReference type="Proteomes" id="UP000256774">
    <property type="component" value="Unassembled WGS sequence"/>
</dbReference>
<evidence type="ECO:0000256" key="3">
    <source>
        <dbReference type="ARBA" id="ARBA00022692"/>
    </source>
</evidence>
<dbReference type="InterPro" id="IPR023707">
    <property type="entry name" value="OM_assembly_BamA"/>
</dbReference>
<keyword evidence="3 8" id="KW-0812">Transmembrane</keyword>
<protein>
    <recommendedName>
        <fullName evidence="8 9">Outer membrane protein assembly factor BamA</fullName>
    </recommendedName>
</protein>
<feature type="chain" id="PRO_5017841539" description="Outer membrane protein assembly factor BamA" evidence="8">
    <location>
        <begin position="29"/>
        <end position="789"/>
    </location>
</feature>
<organism evidence="11 12">
    <name type="scientific">Paraperlucidibaca baekdonensis</name>
    <dbReference type="NCBI Taxonomy" id="748120"/>
    <lineage>
        <taxon>Bacteria</taxon>
        <taxon>Pseudomonadati</taxon>
        <taxon>Pseudomonadota</taxon>
        <taxon>Gammaproteobacteria</taxon>
        <taxon>Moraxellales</taxon>
        <taxon>Moraxellaceae</taxon>
        <taxon>Paraperlucidibaca</taxon>
    </lineage>
</organism>
<dbReference type="InterPro" id="IPR010827">
    <property type="entry name" value="BamA/TamA_POTRA"/>
</dbReference>
<dbReference type="PIRSF" id="PIRSF006076">
    <property type="entry name" value="OM_assembly_OMP85"/>
    <property type="match status" value="1"/>
</dbReference>
<gene>
    <name evidence="8" type="primary">bamA</name>
    <name evidence="11" type="ORF">DFR26_1679</name>
</gene>
<comment type="similarity">
    <text evidence="8">Belongs to the BamA family.</text>
</comment>
<accession>A0A3E0H3X2</accession>
<evidence type="ECO:0000313" key="11">
    <source>
        <dbReference type="EMBL" id="REH37895.1"/>
    </source>
</evidence>
<keyword evidence="5 8" id="KW-0677">Repeat</keyword>
<evidence type="ECO:0000313" key="12">
    <source>
        <dbReference type="Proteomes" id="UP000256774"/>
    </source>
</evidence>
<evidence type="ECO:0000259" key="10">
    <source>
        <dbReference type="PROSITE" id="PS51779"/>
    </source>
</evidence>
<proteinExistence type="inferred from homology"/>
<dbReference type="RefSeq" id="WP_245953046.1">
    <property type="nucleotide sequence ID" value="NZ_QUNR01000003.1"/>
</dbReference>
<evidence type="ECO:0000256" key="6">
    <source>
        <dbReference type="ARBA" id="ARBA00023136"/>
    </source>
</evidence>
<evidence type="ECO:0000256" key="4">
    <source>
        <dbReference type="ARBA" id="ARBA00022729"/>
    </source>
</evidence>
<dbReference type="FunFam" id="3.10.20.310:FF:000002">
    <property type="entry name" value="Outer membrane protein assembly factor BamA"/>
    <property type="match status" value="1"/>
</dbReference>
<feature type="domain" description="POTRA" evidence="10">
    <location>
        <begin position="31"/>
        <end position="98"/>
    </location>
</feature>
<dbReference type="Pfam" id="PF07244">
    <property type="entry name" value="POTRA"/>
    <property type="match status" value="4"/>
</dbReference>
<dbReference type="GO" id="GO:0051205">
    <property type="term" value="P:protein insertion into membrane"/>
    <property type="evidence" value="ECO:0007669"/>
    <property type="project" value="UniProtKB-UniRule"/>
</dbReference>
<dbReference type="Pfam" id="PF01103">
    <property type="entry name" value="Omp85"/>
    <property type="match status" value="1"/>
</dbReference>
<keyword evidence="7 8" id="KW-0998">Cell outer membrane</keyword>
<feature type="domain" description="POTRA" evidence="10">
    <location>
        <begin position="182"/>
        <end position="270"/>
    </location>
</feature>
<evidence type="ECO:0000256" key="7">
    <source>
        <dbReference type="ARBA" id="ARBA00023237"/>
    </source>
</evidence>
<dbReference type="GO" id="GO:1990063">
    <property type="term" value="C:Bam protein complex"/>
    <property type="evidence" value="ECO:0007669"/>
    <property type="project" value="TreeGrafter"/>
</dbReference>
<feature type="domain" description="POTRA" evidence="10">
    <location>
        <begin position="354"/>
        <end position="428"/>
    </location>
</feature>
<dbReference type="PROSITE" id="PS51779">
    <property type="entry name" value="POTRA"/>
    <property type="match status" value="4"/>
</dbReference>
<feature type="domain" description="POTRA" evidence="10">
    <location>
        <begin position="99"/>
        <end position="179"/>
    </location>
</feature>
<name>A0A3E0H3X2_9GAMM</name>
<dbReference type="Gene3D" id="3.10.20.310">
    <property type="entry name" value="membrane protein fhac"/>
    <property type="match status" value="5"/>
</dbReference>
<evidence type="ECO:0000256" key="5">
    <source>
        <dbReference type="ARBA" id="ARBA00022737"/>
    </source>
</evidence>
<evidence type="ECO:0000256" key="9">
    <source>
        <dbReference type="NCBIfam" id="TIGR03303"/>
    </source>
</evidence>
<comment type="subunit">
    <text evidence="8">Part of the Bam complex.</text>
</comment>
<comment type="caution">
    <text evidence="11">The sequence shown here is derived from an EMBL/GenBank/DDBJ whole genome shotgun (WGS) entry which is preliminary data.</text>
</comment>
<feature type="signal peptide" evidence="8">
    <location>
        <begin position="1"/>
        <end position="28"/>
    </location>
</feature>
<comment type="subcellular location">
    <subcellularLocation>
        <location evidence="8">Cell outer membrane</location>
    </subcellularLocation>
    <subcellularLocation>
        <location evidence="1">Membrane</location>
    </subcellularLocation>
</comment>
<dbReference type="PANTHER" id="PTHR12815">
    <property type="entry name" value="SORTING AND ASSEMBLY MACHINERY SAMM50 PROTEIN FAMILY MEMBER"/>
    <property type="match status" value="1"/>
</dbReference>
<dbReference type="Gene3D" id="2.40.160.50">
    <property type="entry name" value="membrane protein fhac: a member of the omp85/tpsb transporter family"/>
    <property type="match status" value="1"/>
</dbReference>
<dbReference type="InterPro" id="IPR039910">
    <property type="entry name" value="D15-like"/>
</dbReference>
<keyword evidence="2 8" id="KW-1134">Transmembrane beta strand</keyword>
<dbReference type="InterPro" id="IPR034746">
    <property type="entry name" value="POTRA"/>
</dbReference>
<dbReference type="GO" id="GO:0043165">
    <property type="term" value="P:Gram-negative-bacterium-type cell outer membrane assembly"/>
    <property type="evidence" value="ECO:0007669"/>
    <property type="project" value="UniProtKB-UniRule"/>
</dbReference>